<proteinExistence type="predicted"/>
<dbReference type="Proteomes" id="UP001159427">
    <property type="component" value="Unassembled WGS sequence"/>
</dbReference>
<dbReference type="PROSITE" id="PS50222">
    <property type="entry name" value="EF_HAND_2"/>
    <property type="match status" value="1"/>
</dbReference>
<dbReference type="InterPro" id="IPR018247">
    <property type="entry name" value="EF_Hand_1_Ca_BS"/>
</dbReference>
<dbReference type="Gene3D" id="1.10.238.10">
    <property type="entry name" value="EF-hand"/>
    <property type="match status" value="1"/>
</dbReference>
<dbReference type="InterPro" id="IPR002048">
    <property type="entry name" value="EF_hand_dom"/>
</dbReference>
<comment type="caution">
    <text evidence="3">The sequence shown here is derived from an EMBL/GenBank/DDBJ whole genome shotgun (WGS) entry which is preliminary data.</text>
</comment>
<feature type="domain" description="EF-hand" evidence="2">
    <location>
        <begin position="50"/>
        <end position="85"/>
    </location>
</feature>
<dbReference type="PROSITE" id="PS00018">
    <property type="entry name" value="EF_HAND_1"/>
    <property type="match status" value="1"/>
</dbReference>
<gene>
    <name evidence="3" type="ORF">PEVE_00045293</name>
</gene>
<sequence length="207" mass="23431">FFRRCLNVPVTGHSFEDTLLMAAATKHGLPPETGVIEFTKTATKLGLNLDSVKEHLKRFAALDSDKDGQISLQDFALHYKLPISSPVKELFSIFDRESNGVINFRQYLVGSVCLVRLAAKKEIAESALKEYSKPNNKQVLPDGNIEDILKRILQIIDNTNYENHNVRSRNEEFQEFLSCYPELTTLLSTLLPNKTSVDNHPRESILI</sequence>
<dbReference type="EMBL" id="CALNXI010000994">
    <property type="protein sequence ID" value="CAH3150542.1"/>
    <property type="molecule type" value="Genomic_DNA"/>
</dbReference>
<accession>A0ABN8PUK6</accession>
<evidence type="ECO:0000313" key="3">
    <source>
        <dbReference type="EMBL" id="CAH3150542.1"/>
    </source>
</evidence>
<dbReference type="InterPro" id="IPR011992">
    <property type="entry name" value="EF-hand-dom_pair"/>
</dbReference>
<reference evidence="3 4" key="1">
    <citation type="submission" date="2022-05" db="EMBL/GenBank/DDBJ databases">
        <authorList>
            <consortium name="Genoscope - CEA"/>
            <person name="William W."/>
        </authorList>
    </citation>
    <scope>NUCLEOTIDE SEQUENCE [LARGE SCALE GENOMIC DNA]</scope>
</reference>
<feature type="non-terminal residue" evidence="3">
    <location>
        <position position="1"/>
    </location>
</feature>
<organism evidence="3 4">
    <name type="scientific">Porites evermanni</name>
    <dbReference type="NCBI Taxonomy" id="104178"/>
    <lineage>
        <taxon>Eukaryota</taxon>
        <taxon>Metazoa</taxon>
        <taxon>Cnidaria</taxon>
        <taxon>Anthozoa</taxon>
        <taxon>Hexacorallia</taxon>
        <taxon>Scleractinia</taxon>
        <taxon>Fungiina</taxon>
        <taxon>Poritidae</taxon>
        <taxon>Porites</taxon>
    </lineage>
</organism>
<dbReference type="SUPFAM" id="SSF47473">
    <property type="entry name" value="EF-hand"/>
    <property type="match status" value="1"/>
</dbReference>
<evidence type="ECO:0000313" key="4">
    <source>
        <dbReference type="Proteomes" id="UP001159427"/>
    </source>
</evidence>
<protein>
    <recommendedName>
        <fullName evidence="2">EF-hand domain-containing protein</fullName>
    </recommendedName>
</protein>
<name>A0ABN8PUK6_9CNID</name>
<keyword evidence="1" id="KW-0106">Calcium</keyword>
<keyword evidence="4" id="KW-1185">Reference proteome</keyword>
<evidence type="ECO:0000259" key="2">
    <source>
        <dbReference type="PROSITE" id="PS50222"/>
    </source>
</evidence>
<evidence type="ECO:0000256" key="1">
    <source>
        <dbReference type="ARBA" id="ARBA00022837"/>
    </source>
</evidence>